<reference evidence="2 3" key="1">
    <citation type="submission" date="2021-06" db="EMBL/GenBank/DDBJ databases">
        <authorList>
            <person name="Palmer J.M."/>
        </authorList>
    </citation>
    <scope>NUCLEOTIDE SEQUENCE [LARGE SCALE GENOMIC DNA]</scope>
    <source>
        <strain evidence="3">if_2019</strain>
        <tissue evidence="2">Muscle</tissue>
    </source>
</reference>
<name>A0ABV0UL41_9TELE</name>
<dbReference type="Proteomes" id="UP001482620">
    <property type="component" value="Unassembled WGS sequence"/>
</dbReference>
<organism evidence="2 3">
    <name type="scientific">Ilyodon furcidens</name>
    <name type="common">goldbreast splitfin</name>
    <dbReference type="NCBI Taxonomy" id="33524"/>
    <lineage>
        <taxon>Eukaryota</taxon>
        <taxon>Metazoa</taxon>
        <taxon>Chordata</taxon>
        <taxon>Craniata</taxon>
        <taxon>Vertebrata</taxon>
        <taxon>Euteleostomi</taxon>
        <taxon>Actinopterygii</taxon>
        <taxon>Neopterygii</taxon>
        <taxon>Teleostei</taxon>
        <taxon>Neoteleostei</taxon>
        <taxon>Acanthomorphata</taxon>
        <taxon>Ovalentaria</taxon>
        <taxon>Atherinomorphae</taxon>
        <taxon>Cyprinodontiformes</taxon>
        <taxon>Goodeidae</taxon>
        <taxon>Ilyodon</taxon>
    </lineage>
</organism>
<proteinExistence type="predicted"/>
<keyword evidence="3" id="KW-1185">Reference proteome</keyword>
<sequence>MQIPVHTVLGLNVNPIFSEGRVRLGGSLERCRLLFQTRRLLYKGLTVQICQGYYGSLVVWAACVFWIQGRLMRALLSISVCCKNKSLRQVCIAVERLLIAASQCIDVVRSKCCFV</sequence>
<comment type="caution">
    <text evidence="2">The sequence shown here is derived from an EMBL/GenBank/DDBJ whole genome shotgun (WGS) entry which is preliminary data.</text>
</comment>
<protein>
    <submittedName>
        <fullName evidence="2">Uncharacterized protein</fullName>
    </submittedName>
</protein>
<gene>
    <name evidence="2" type="ORF">ILYODFUR_017835</name>
</gene>
<evidence type="ECO:0000313" key="2">
    <source>
        <dbReference type="EMBL" id="MEQ2244507.1"/>
    </source>
</evidence>
<keyword evidence="1" id="KW-0812">Transmembrane</keyword>
<evidence type="ECO:0000313" key="3">
    <source>
        <dbReference type="Proteomes" id="UP001482620"/>
    </source>
</evidence>
<evidence type="ECO:0000256" key="1">
    <source>
        <dbReference type="SAM" id="Phobius"/>
    </source>
</evidence>
<keyword evidence="1" id="KW-0472">Membrane</keyword>
<keyword evidence="1" id="KW-1133">Transmembrane helix</keyword>
<accession>A0ABV0UL41</accession>
<feature type="transmembrane region" description="Helical" evidence="1">
    <location>
        <begin position="45"/>
        <end position="67"/>
    </location>
</feature>
<dbReference type="EMBL" id="JAHRIQ010071214">
    <property type="protein sequence ID" value="MEQ2244507.1"/>
    <property type="molecule type" value="Genomic_DNA"/>
</dbReference>